<name>A0A8J4AZN6_9CHLO</name>
<organism evidence="2 3">
    <name type="scientific">Volvox africanus</name>
    <dbReference type="NCBI Taxonomy" id="51714"/>
    <lineage>
        <taxon>Eukaryota</taxon>
        <taxon>Viridiplantae</taxon>
        <taxon>Chlorophyta</taxon>
        <taxon>core chlorophytes</taxon>
        <taxon>Chlorophyceae</taxon>
        <taxon>CS clade</taxon>
        <taxon>Chlamydomonadales</taxon>
        <taxon>Volvocaceae</taxon>
        <taxon>Volvox</taxon>
    </lineage>
</organism>
<feature type="chain" id="PRO_5035245061" description="Reverse transcriptase domain-containing protein" evidence="1">
    <location>
        <begin position="19"/>
        <end position="501"/>
    </location>
</feature>
<dbReference type="EMBL" id="BNCO01000009">
    <property type="protein sequence ID" value="GIL50592.1"/>
    <property type="molecule type" value="Genomic_DNA"/>
</dbReference>
<proteinExistence type="predicted"/>
<keyword evidence="1" id="KW-0732">Signal</keyword>
<sequence length="501" mass="57425">MMLVIFRWPFTLPCFVSGWVFPPPPGRKRLTMETRFNRLTMASPQCRKWRKYMELFTAADLPNLHRLSAIMDKLGGELDSTRVVNAMSKELTRLIFRAFGRGRRNHHARNQVDAPWWTTECAAAREAMFSQRVLMQSSGTLNDPEAKSVFSSLRTRYQRLRRQARESYHMKHFEDLLKKCKGNSRTFWRLLDSSPSGDCLLTDVNDWRVHFEDLYNEDNTCRDSDAEAILSFINGQLRNNGNGWEASTGARVQRFEKAAQLNEPFRQEEVLCAIRCLSNNKACGPDRIPAECYKGAKKEVEGRSINLLVPHIHRLFEHIRCTGNYPQQFMTSFLTPIHKKGDVLDKGNYRGLAVGSALAKCYAFALERRLSQWGEAAKARSPYQGGFRAKIGTIHNLLMLRHLTDKHRTGPSSSRPLFVCQVDFVKAFDKVPRNLLWKRLQERGVHGPMLEALKSCYAKVLLQVRVMGKLVTHLSLARGLNRVAHLALHCLVSLLRALLII</sequence>
<keyword evidence="3" id="KW-1185">Reference proteome</keyword>
<evidence type="ECO:0000313" key="2">
    <source>
        <dbReference type="EMBL" id="GIL50592.1"/>
    </source>
</evidence>
<evidence type="ECO:0008006" key="4">
    <source>
        <dbReference type="Google" id="ProtNLM"/>
    </source>
</evidence>
<feature type="signal peptide" evidence="1">
    <location>
        <begin position="1"/>
        <end position="18"/>
    </location>
</feature>
<gene>
    <name evidence="2" type="ORF">Vafri_6733</name>
</gene>
<dbReference type="Proteomes" id="UP000747399">
    <property type="component" value="Unassembled WGS sequence"/>
</dbReference>
<dbReference type="AlphaFoldDB" id="A0A8J4AZN6"/>
<accession>A0A8J4AZN6</accession>
<protein>
    <recommendedName>
        <fullName evidence="4">Reverse transcriptase domain-containing protein</fullName>
    </recommendedName>
</protein>
<evidence type="ECO:0000256" key="1">
    <source>
        <dbReference type="SAM" id="SignalP"/>
    </source>
</evidence>
<reference evidence="2" key="1">
    <citation type="journal article" date="2021" name="Proc. Natl. Acad. Sci. U.S.A.">
        <title>Three genomes in the algal genus Volvox reveal the fate of a haploid sex-determining region after a transition to homothallism.</title>
        <authorList>
            <person name="Yamamoto K."/>
            <person name="Hamaji T."/>
            <person name="Kawai-Toyooka H."/>
            <person name="Matsuzaki R."/>
            <person name="Takahashi F."/>
            <person name="Nishimura Y."/>
            <person name="Kawachi M."/>
            <person name="Noguchi H."/>
            <person name="Minakuchi Y."/>
            <person name="Umen J.G."/>
            <person name="Toyoda A."/>
            <person name="Nozaki H."/>
        </authorList>
    </citation>
    <scope>NUCLEOTIDE SEQUENCE</scope>
    <source>
        <strain evidence="2">NIES-3780</strain>
    </source>
</reference>
<evidence type="ECO:0000313" key="3">
    <source>
        <dbReference type="Proteomes" id="UP000747399"/>
    </source>
</evidence>
<dbReference type="PANTHER" id="PTHR19446">
    <property type="entry name" value="REVERSE TRANSCRIPTASES"/>
    <property type="match status" value="1"/>
</dbReference>
<comment type="caution">
    <text evidence="2">The sequence shown here is derived from an EMBL/GenBank/DDBJ whole genome shotgun (WGS) entry which is preliminary data.</text>
</comment>